<protein>
    <recommendedName>
        <fullName evidence="3">DZF domain-containing protein</fullName>
    </recommendedName>
</protein>
<proteinExistence type="predicted"/>
<sequence>MEERSHITEKILDLTLEIISLLTGESFPPVKSGGQVTITVPPPPSLTSEGNNKKIVEVTQKIIELLTGE</sequence>
<dbReference type="EMBL" id="KV925391">
    <property type="protein sequence ID" value="PIO37611.1"/>
    <property type="molecule type" value="Genomic_DNA"/>
</dbReference>
<dbReference type="AlphaFoldDB" id="A0A2G9SDV0"/>
<evidence type="ECO:0000313" key="2">
    <source>
        <dbReference type="Proteomes" id="UP000228934"/>
    </source>
</evidence>
<accession>A0A2G9SDV0</accession>
<dbReference type="Proteomes" id="UP000228934">
    <property type="component" value="Unassembled WGS sequence"/>
</dbReference>
<reference evidence="2" key="1">
    <citation type="journal article" date="2017" name="Nat. Commun.">
        <title>The North American bullfrog draft genome provides insight into hormonal regulation of long noncoding RNA.</title>
        <authorList>
            <person name="Hammond S.A."/>
            <person name="Warren R.L."/>
            <person name="Vandervalk B.P."/>
            <person name="Kucuk E."/>
            <person name="Khan H."/>
            <person name="Gibb E.A."/>
            <person name="Pandoh P."/>
            <person name="Kirk H."/>
            <person name="Zhao Y."/>
            <person name="Jones M."/>
            <person name="Mungall A.J."/>
            <person name="Coope R."/>
            <person name="Pleasance S."/>
            <person name="Moore R.A."/>
            <person name="Holt R.A."/>
            <person name="Round J.M."/>
            <person name="Ohora S."/>
            <person name="Walle B.V."/>
            <person name="Veldhoen N."/>
            <person name="Helbing C.C."/>
            <person name="Birol I."/>
        </authorList>
    </citation>
    <scope>NUCLEOTIDE SEQUENCE [LARGE SCALE GENOMIC DNA]</scope>
</reference>
<evidence type="ECO:0008006" key="3">
    <source>
        <dbReference type="Google" id="ProtNLM"/>
    </source>
</evidence>
<evidence type="ECO:0000313" key="1">
    <source>
        <dbReference type="EMBL" id="PIO37611.1"/>
    </source>
</evidence>
<gene>
    <name evidence="1" type="ORF">AB205_0129610</name>
</gene>
<feature type="non-terminal residue" evidence="1">
    <location>
        <position position="69"/>
    </location>
</feature>
<name>A0A2G9SDV0_AQUCT</name>
<organism evidence="1 2">
    <name type="scientific">Aquarana catesbeiana</name>
    <name type="common">American bullfrog</name>
    <name type="synonym">Rana catesbeiana</name>
    <dbReference type="NCBI Taxonomy" id="8400"/>
    <lineage>
        <taxon>Eukaryota</taxon>
        <taxon>Metazoa</taxon>
        <taxon>Chordata</taxon>
        <taxon>Craniata</taxon>
        <taxon>Vertebrata</taxon>
        <taxon>Euteleostomi</taxon>
        <taxon>Amphibia</taxon>
        <taxon>Batrachia</taxon>
        <taxon>Anura</taxon>
        <taxon>Neobatrachia</taxon>
        <taxon>Ranoidea</taxon>
        <taxon>Ranidae</taxon>
        <taxon>Aquarana</taxon>
    </lineage>
</organism>
<keyword evidence="2" id="KW-1185">Reference proteome</keyword>